<evidence type="ECO:0000313" key="2">
    <source>
        <dbReference type="Proteomes" id="UP000758603"/>
    </source>
</evidence>
<protein>
    <submittedName>
        <fullName evidence="1">Uncharacterized protein</fullName>
    </submittedName>
</protein>
<dbReference type="EMBL" id="JAGPXC010000007">
    <property type="protein sequence ID" value="KAH6648603.1"/>
    <property type="molecule type" value="Genomic_DNA"/>
</dbReference>
<name>A0A9P8UEY5_9PEZI</name>
<evidence type="ECO:0000313" key="1">
    <source>
        <dbReference type="EMBL" id="KAH6648603.1"/>
    </source>
</evidence>
<dbReference type="RefSeq" id="XP_045955110.1">
    <property type="nucleotide sequence ID" value="XM_046103494.1"/>
</dbReference>
<feature type="non-terminal residue" evidence="1">
    <location>
        <position position="52"/>
    </location>
</feature>
<sequence>MDEFRLCCTMTTQHGSLMRHSIDEDPSQNSKADQCKHDTLQYTKDPSCIIHT</sequence>
<accession>A0A9P8UEY5</accession>
<reference evidence="1" key="1">
    <citation type="journal article" date="2021" name="Nat. Commun.">
        <title>Genetic determinants of endophytism in the Arabidopsis root mycobiome.</title>
        <authorList>
            <person name="Mesny F."/>
            <person name="Miyauchi S."/>
            <person name="Thiergart T."/>
            <person name="Pickel B."/>
            <person name="Atanasova L."/>
            <person name="Karlsson M."/>
            <person name="Huettel B."/>
            <person name="Barry K.W."/>
            <person name="Haridas S."/>
            <person name="Chen C."/>
            <person name="Bauer D."/>
            <person name="Andreopoulos W."/>
            <person name="Pangilinan J."/>
            <person name="LaButti K."/>
            <person name="Riley R."/>
            <person name="Lipzen A."/>
            <person name="Clum A."/>
            <person name="Drula E."/>
            <person name="Henrissat B."/>
            <person name="Kohler A."/>
            <person name="Grigoriev I.V."/>
            <person name="Martin F.M."/>
            <person name="Hacquard S."/>
        </authorList>
    </citation>
    <scope>NUCLEOTIDE SEQUENCE</scope>
    <source>
        <strain evidence="1">MPI-SDFR-AT-0073</strain>
    </source>
</reference>
<gene>
    <name evidence="1" type="ORF">BKA67DRAFT_575319</name>
</gene>
<dbReference type="AlphaFoldDB" id="A0A9P8UEY5"/>
<keyword evidence="2" id="KW-1185">Reference proteome</keyword>
<dbReference type="GeneID" id="70132386"/>
<dbReference type="Proteomes" id="UP000758603">
    <property type="component" value="Unassembled WGS sequence"/>
</dbReference>
<proteinExistence type="predicted"/>
<comment type="caution">
    <text evidence="1">The sequence shown here is derived from an EMBL/GenBank/DDBJ whole genome shotgun (WGS) entry which is preliminary data.</text>
</comment>
<organism evidence="1 2">
    <name type="scientific">Truncatella angustata</name>
    <dbReference type="NCBI Taxonomy" id="152316"/>
    <lineage>
        <taxon>Eukaryota</taxon>
        <taxon>Fungi</taxon>
        <taxon>Dikarya</taxon>
        <taxon>Ascomycota</taxon>
        <taxon>Pezizomycotina</taxon>
        <taxon>Sordariomycetes</taxon>
        <taxon>Xylariomycetidae</taxon>
        <taxon>Amphisphaeriales</taxon>
        <taxon>Sporocadaceae</taxon>
        <taxon>Truncatella</taxon>
    </lineage>
</organism>